<accession>A0ABM1AFJ0</accession>
<feature type="compositionally biased region" description="Polar residues" evidence="1">
    <location>
        <begin position="169"/>
        <end position="184"/>
    </location>
</feature>
<dbReference type="RefSeq" id="XP_012946662.1">
    <property type="nucleotide sequence ID" value="XM_013091208.2"/>
</dbReference>
<evidence type="ECO:0000313" key="3">
    <source>
        <dbReference type="RefSeq" id="XP_012946662.1"/>
    </source>
</evidence>
<keyword evidence="2" id="KW-1185">Reference proteome</keyword>
<gene>
    <name evidence="3" type="primary">LOC106014138</name>
</gene>
<evidence type="ECO:0000313" key="2">
    <source>
        <dbReference type="Proteomes" id="UP000694888"/>
    </source>
</evidence>
<name>A0ABM1AFJ0_APLCA</name>
<feature type="compositionally biased region" description="Polar residues" evidence="1">
    <location>
        <begin position="136"/>
        <end position="145"/>
    </location>
</feature>
<feature type="region of interest" description="Disordered" evidence="1">
    <location>
        <begin position="22"/>
        <end position="245"/>
    </location>
</feature>
<evidence type="ECO:0000256" key="1">
    <source>
        <dbReference type="SAM" id="MobiDB-lite"/>
    </source>
</evidence>
<dbReference type="GeneID" id="106014138"/>
<feature type="non-terminal residue" evidence="3">
    <location>
        <position position="245"/>
    </location>
</feature>
<protein>
    <submittedName>
        <fullName evidence="3">Uncharacterized protein</fullName>
    </submittedName>
</protein>
<feature type="compositionally biased region" description="Low complexity" evidence="1">
    <location>
        <begin position="72"/>
        <end position="91"/>
    </location>
</feature>
<sequence length="245" mass="24885">MIRGRKEGSNYATWFIGFDHDESFALPPFPELQPQSPRPPASGRQTPASAEVADVLSSPARTPSGPAASTQTPLSGPPATATSTSEAGTETDWPDTVEACTATEPASLRHPASGAGNGGSVNGSGVNGSGGVVRPHSTTDASTDTEVGRDIRVPATNRARHLTAETGVATDSSLSAPDSDNTLVANGRRVSSTSSSPSPSPTPPFAKSGLSVDASTCPAPEGEGSRLSTLSPVPFSPTPQQQQQQ</sequence>
<proteinExistence type="predicted"/>
<organism evidence="2 3">
    <name type="scientific">Aplysia californica</name>
    <name type="common">California sea hare</name>
    <dbReference type="NCBI Taxonomy" id="6500"/>
    <lineage>
        <taxon>Eukaryota</taxon>
        <taxon>Metazoa</taxon>
        <taxon>Spiralia</taxon>
        <taxon>Lophotrochozoa</taxon>
        <taxon>Mollusca</taxon>
        <taxon>Gastropoda</taxon>
        <taxon>Heterobranchia</taxon>
        <taxon>Euthyneura</taxon>
        <taxon>Tectipleura</taxon>
        <taxon>Aplysiida</taxon>
        <taxon>Aplysioidea</taxon>
        <taxon>Aplysiidae</taxon>
        <taxon>Aplysia</taxon>
    </lineage>
</organism>
<dbReference type="Proteomes" id="UP000694888">
    <property type="component" value="Unplaced"/>
</dbReference>
<reference evidence="3" key="1">
    <citation type="submission" date="2025-08" db="UniProtKB">
        <authorList>
            <consortium name="RefSeq"/>
        </authorList>
    </citation>
    <scope>IDENTIFICATION</scope>
</reference>
<feature type="compositionally biased region" description="Pro residues" evidence="1">
    <location>
        <begin position="27"/>
        <end position="40"/>
    </location>
</feature>
<feature type="compositionally biased region" description="Gly residues" evidence="1">
    <location>
        <begin position="115"/>
        <end position="131"/>
    </location>
</feature>